<dbReference type="Proteomes" id="UP000029917">
    <property type="component" value="Unassembled WGS sequence"/>
</dbReference>
<keyword evidence="1" id="KW-0472">Membrane</keyword>
<dbReference type="EMBL" id="JRKS01000008">
    <property type="protein sequence ID" value="KGJ08629.1"/>
    <property type="molecule type" value="Genomic_DNA"/>
</dbReference>
<keyword evidence="1" id="KW-0812">Transmembrane</keyword>
<protein>
    <submittedName>
        <fullName evidence="2">Urease accessory protein</fullName>
    </submittedName>
</protein>
<reference evidence="2 3" key="2">
    <citation type="submission" date="2014-10" db="EMBL/GenBank/DDBJ databases">
        <title>Paracoccus sanguinis sp. nov., isolated from clinical specimens of New York State patients.</title>
        <authorList>
            <person name="Mingle L.A."/>
            <person name="Cole J.A."/>
            <person name="Lapierre P."/>
            <person name="Musser K.A."/>
        </authorList>
    </citation>
    <scope>NUCLEOTIDE SEQUENCE [LARGE SCALE GENOMIC DNA]</scope>
    <source>
        <strain evidence="2 3">HAMBI 3106</strain>
    </source>
</reference>
<dbReference type="InterPro" id="IPR007038">
    <property type="entry name" value="HupE_UreJ"/>
</dbReference>
<sequence>MIAALTPAAALAHPGHDPGGIAAGLAHPLGGADHLLAMISLGLLAAQRGGRATWALPAGFVGAMLAGGALGAAGVPLPAVEPAILASAIVIGAMVAGALRPPLAATLAGAALFGLAHGWAHGAEAPSGALLPFMAGFALATAALHGVGILAGHAIPAMLLRGAGAAATLAGLMLAVAG</sequence>
<evidence type="ECO:0000313" key="2">
    <source>
        <dbReference type="EMBL" id="KGJ08629.1"/>
    </source>
</evidence>
<gene>
    <name evidence="2" type="ORF">IC63_04240</name>
</gene>
<proteinExistence type="predicted"/>
<feature type="transmembrane region" description="Helical" evidence="1">
    <location>
        <begin position="158"/>
        <end position="177"/>
    </location>
</feature>
<dbReference type="PIRSF" id="PIRSF016919">
    <property type="entry name" value="HupE_UreJ"/>
    <property type="match status" value="1"/>
</dbReference>
<feature type="transmembrane region" description="Helical" evidence="1">
    <location>
        <begin position="103"/>
        <end position="123"/>
    </location>
</feature>
<dbReference type="AlphaFoldDB" id="A0A099FDP3"/>
<comment type="caution">
    <text evidence="2">The sequence shown here is derived from an EMBL/GenBank/DDBJ whole genome shotgun (WGS) entry which is preliminary data.</text>
</comment>
<dbReference type="STRING" id="690417.IC63_04240"/>
<feature type="transmembrane region" description="Helical" evidence="1">
    <location>
        <begin position="24"/>
        <end position="46"/>
    </location>
</feature>
<reference evidence="2 3" key="1">
    <citation type="submission" date="2014-09" db="EMBL/GenBank/DDBJ databases">
        <authorList>
            <person name="McGinnis J.M."/>
            <person name="Wolfgang W.J."/>
        </authorList>
    </citation>
    <scope>NUCLEOTIDE SEQUENCE [LARGE SCALE GENOMIC DNA]</scope>
    <source>
        <strain evidence="2 3">HAMBI 3106</strain>
    </source>
</reference>
<accession>A0A099FDP3</accession>
<keyword evidence="1" id="KW-1133">Transmembrane helix</keyword>
<feature type="transmembrane region" description="Helical" evidence="1">
    <location>
        <begin position="53"/>
        <end position="73"/>
    </location>
</feature>
<name>A0A099FDP3_9RHOB</name>
<feature type="transmembrane region" description="Helical" evidence="1">
    <location>
        <begin position="129"/>
        <end position="151"/>
    </location>
</feature>
<evidence type="ECO:0000256" key="1">
    <source>
        <dbReference type="SAM" id="Phobius"/>
    </source>
</evidence>
<dbReference type="Pfam" id="PF04955">
    <property type="entry name" value="HupE_UreJ"/>
    <property type="match status" value="1"/>
</dbReference>
<organism evidence="2 3">
    <name type="scientific">Paracoccus sphaerophysae</name>
    <dbReference type="NCBI Taxonomy" id="690417"/>
    <lineage>
        <taxon>Bacteria</taxon>
        <taxon>Pseudomonadati</taxon>
        <taxon>Pseudomonadota</taxon>
        <taxon>Alphaproteobacteria</taxon>
        <taxon>Rhodobacterales</taxon>
        <taxon>Paracoccaceae</taxon>
        <taxon>Paracoccus</taxon>
    </lineage>
</organism>
<evidence type="ECO:0000313" key="3">
    <source>
        <dbReference type="Proteomes" id="UP000029917"/>
    </source>
</evidence>
<keyword evidence="3" id="KW-1185">Reference proteome</keyword>
<feature type="transmembrane region" description="Helical" evidence="1">
    <location>
        <begin position="79"/>
        <end position="96"/>
    </location>
</feature>